<name>A0A7R7DS96_9ACTN</name>
<dbReference type="KEGG" id="atl:Athai_44630"/>
<dbReference type="Proteomes" id="UP000611640">
    <property type="component" value="Chromosome"/>
</dbReference>
<accession>A0A7R7DS96</accession>
<keyword evidence="2" id="KW-1185">Reference proteome</keyword>
<reference evidence="1 2" key="1">
    <citation type="submission" date="2020-08" db="EMBL/GenBank/DDBJ databases">
        <title>Whole genome shotgun sequence of Actinocatenispora thailandica NBRC 105041.</title>
        <authorList>
            <person name="Komaki H."/>
            <person name="Tamura T."/>
        </authorList>
    </citation>
    <scope>NUCLEOTIDE SEQUENCE [LARGE SCALE GENOMIC DNA]</scope>
    <source>
        <strain evidence="1 2">NBRC 105041</strain>
    </source>
</reference>
<gene>
    <name evidence="1" type="ORF">Athai_44630</name>
</gene>
<dbReference type="AlphaFoldDB" id="A0A7R7DS96"/>
<dbReference type="EMBL" id="AP023355">
    <property type="protein sequence ID" value="BCJ36960.1"/>
    <property type="molecule type" value="Genomic_DNA"/>
</dbReference>
<evidence type="ECO:0000313" key="1">
    <source>
        <dbReference type="EMBL" id="BCJ36960.1"/>
    </source>
</evidence>
<evidence type="ECO:0000313" key="2">
    <source>
        <dbReference type="Proteomes" id="UP000611640"/>
    </source>
</evidence>
<protein>
    <recommendedName>
        <fullName evidence="3">MobA-like NTP transferase domain-containing protein</fullName>
    </recommendedName>
</protein>
<dbReference type="SUPFAM" id="SSF53448">
    <property type="entry name" value="Nucleotide-diphospho-sugar transferases"/>
    <property type="match status" value="1"/>
</dbReference>
<proteinExistence type="predicted"/>
<dbReference type="RefSeq" id="WP_203963241.1">
    <property type="nucleotide sequence ID" value="NZ_AP023355.1"/>
</dbReference>
<dbReference type="InterPro" id="IPR029044">
    <property type="entry name" value="Nucleotide-diphossugar_trans"/>
</dbReference>
<organism evidence="1 2">
    <name type="scientific">Actinocatenispora thailandica</name>
    <dbReference type="NCBI Taxonomy" id="227318"/>
    <lineage>
        <taxon>Bacteria</taxon>
        <taxon>Bacillati</taxon>
        <taxon>Actinomycetota</taxon>
        <taxon>Actinomycetes</taxon>
        <taxon>Micromonosporales</taxon>
        <taxon>Micromonosporaceae</taxon>
        <taxon>Actinocatenispora</taxon>
    </lineage>
</organism>
<sequence length="211" mass="21736">MTGRCVLVLLDRPGWAPPGVPAEAWRRALAEDVVDLLAPLAEVDVALAATAADLPLAEAIRWPTTAVYQVATARPVAALAAVARAGYHQAAVLPADLPDLPALLIGKLFRALSDRSVAAAPRLPDRADLAALASRLPVPQWLVTADPALVGTDQAALRAAGRAVPGAPPHGDVAACPGWHRLLGPADLARLDESLEGWEATRALLATGAVG</sequence>
<evidence type="ECO:0008006" key="3">
    <source>
        <dbReference type="Google" id="ProtNLM"/>
    </source>
</evidence>